<dbReference type="SUPFAM" id="SSF51735">
    <property type="entry name" value="NAD(P)-binding Rossmann-fold domains"/>
    <property type="match status" value="1"/>
</dbReference>
<name>A0A9P9A0H2_9PEZI</name>
<dbReference type="InterPro" id="IPR002347">
    <property type="entry name" value="SDR_fam"/>
</dbReference>
<dbReference type="AlphaFoldDB" id="A0A9P9A0H2"/>
<dbReference type="EMBL" id="JAGPXC010000003">
    <property type="protein sequence ID" value="KAH6656004.1"/>
    <property type="molecule type" value="Genomic_DNA"/>
</dbReference>
<evidence type="ECO:0000256" key="1">
    <source>
        <dbReference type="ARBA" id="ARBA00006484"/>
    </source>
</evidence>
<keyword evidence="4" id="KW-1185">Reference proteome</keyword>
<evidence type="ECO:0000313" key="4">
    <source>
        <dbReference type="Proteomes" id="UP000758603"/>
    </source>
</evidence>
<dbReference type="RefSeq" id="XP_045960269.1">
    <property type="nucleotide sequence ID" value="XM_046108798.1"/>
</dbReference>
<accession>A0A9P9A0H2</accession>
<dbReference type="Pfam" id="PF00106">
    <property type="entry name" value="adh_short"/>
    <property type="match status" value="1"/>
</dbReference>
<evidence type="ECO:0000256" key="2">
    <source>
        <dbReference type="ARBA" id="ARBA00023002"/>
    </source>
</evidence>
<organism evidence="3 4">
    <name type="scientific">Truncatella angustata</name>
    <dbReference type="NCBI Taxonomy" id="152316"/>
    <lineage>
        <taxon>Eukaryota</taxon>
        <taxon>Fungi</taxon>
        <taxon>Dikarya</taxon>
        <taxon>Ascomycota</taxon>
        <taxon>Pezizomycotina</taxon>
        <taxon>Sordariomycetes</taxon>
        <taxon>Xylariomycetidae</taxon>
        <taxon>Amphisphaeriales</taxon>
        <taxon>Sporocadaceae</taxon>
        <taxon>Truncatella</taxon>
    </lineage>
</organism>
<dbReference type="Gene3D" id="3.40.50.720">
    <property type="entry name" value="NAD(P)-binding Rossmann-like Domain"/>
    <property type="match status" value="1"/>
</dbReference>
<dbReference type="PANTHER" id="PTHR24320:SF283">
    <property type="entry name" value="RETINOL DEHYDROGENASE 11"/>
    <property type="match status" value="1"/>
</dbReference>
<reference evidence="3" key="1">
    <citation type="journal article" date="2021" name="Nat. Commun.">
        <title>Genetic determinants of endophytism in the Arabidopsis root mycobiome.</title>
        <authorList>
            <person name="Mesny F."/>
            <person name="Miyauchi S."/>
            <person name="Thiergart T."/>
            <person name="Pickel B."/>
            <person name="Atanasova L."/>
            <person name="Karlsson M."/>
            <person name="Huettel B."/>
            <person name="Barry K.W."/>
            <person name="Haridas S."/>
            <person name="Chen C."/>
            <person name="Bauer D."/>
            <person name="Andreopoulos W."/>
            <person name="Pangilinan J."/>
            <person name="LaButti K."/>
            <person name="Riley R."/>
            <person name="Lipzen A."/>
            <person name="Clum A."/>
            <person name="Drula E."/>
            <person name="Henrissat B."/>
            <person name="Kohler A."/>
            <person name="Grigoriev I.V."/>
            <person name="Martin F.M."/>
            <person name="Hacquard S."/>
        </authorList>
    </citation>
    <scope>NUCLEOTIDE SEQUENCE</scope>
    <source>
        <strain evidence="3">MPI-SDFR-AT-0073</strain>
    </source>
</reference>
<keyword evidence="2" id="KW-0560">Oxidoreductase</keyword>
<dbReference type="Proteomes" id="UP000758603">
    <property type="component" value="Unassembled WGS sequence"/>
</dbReference>
<protein>
    <submittedName>
        <fullName evidence="3">Uncharacterized protein</fullName>
    </submittedName>
</protein>
<sequence length="341" mass="37209">MSVTSNPDFGKETTATEVSVALSKNISGKTVLITGVSPGGLGEATALAIASQKPELLILAARDAAKAEAVANKLHKQFPELVSKVIRLDLSSQTSIREAADEINGVIHHLDILINNAGVMSVQERTLSEDGYEIQFAVNHLGHFLLTNLLMPKLLVAAKHNEPGATRVVNLTGNWHNFSPIRFSDINFTTNELPPEELPNVALMSKMGINCDKVYIPEAAYGQSKAANILFCLYIKHHLRQRGVTAVALNPGGILTNIGRHYDEEEVQRIVKSGLLNKNPNQGSATTLVAAFDPALNETEAIYLMDCQITQPGKHANSLDVAKKLWELSEKWAKQKFDLEF</sequence>
<evidence type="ECO:0000313" key="3">
    <source>
        <dbReference type="EMBL" id="KAH6656004.1"/>
    </source>
</evidence>
<comment type="similarity">
    <text evidence="1">Belongs to the short-chain dehydrogenases/reductases (SDR) family.</text>
</comment>
<dbReference type="PRINTS" id="PR00081">
    <property type="entry name" value="GDHRDH"/>
</dbReference>
<comment type="caution">
    <text evidence="3">The sequence shown here is derived from an EMBL/GenBank/DDBJ whole genome shotgun (WGS) entry which is preliminary data.</text>
</comment>
<dbReference type="InterPro" id="IPR036291">
    <property type="entry name" value="NAD(P)-bd_dom_sf"/>
</dbReference>
<dbReference type="PANTHER" id="PTHR24320">
    <property type="entry name" value="RETINOL DEHYDROGENASE"/>
    <property type="match status" value="1"/>
</dbReference>
<proteinExistence type="inferred from homology"/>
<gene>
    <name evidence="3" type="ORF">BKA67DRAFT_676064</name>
</gene>
<dbReference type="GO" id="GO:0016491">
    <property type="term" value="F:oxidoreductase activity"/>
    <property type="evidence" value="ECO:0007669"/>
    <property type="project" value="UniProtKB-KW"/>
</dbReference>
<dbReference type="OrthoDB" id="191139at2759"/>
<dbReference type="GeneID" id="70137689"/>